<reference evidence="2 3" key="1">
    <citation type="submission" date="2024-03" db="EMBL/GenBank/DDBJ databases">
        <authorList>
            <person name="Gkanogiannis A."/>
            <person name="Becerra Lopez-Lavalle L."/>
        </authorList>
    </citation>
    <scope>NUCLEOTIDE SEQUENCE [LARGE SCALE GENOMIC DNA]</scope>
</reference>
<gene>
    <name evidence="2" type="ORF">CITCOLO1_LOCUS5748</name>
</gene>
<feature type="region of interest" description="Disordered" evidence="1">
    <location>
        <begin position="60"/>
        <end position="98"/>
    </location>
</feature>
<sequence length="131" mass="14473">MTKKISNFNGVSPSELFKPNSRRNHPPNLNRRNRLHRIIVLQSPPPTDLIAEKQLTIPSNAFQLPSPGDPRHCSPQKPGPTAGNFRSLHLRPTPSPTDRSLDLLSDGIELFNLAAEVLGASLLSQYYLSST</sequence>
<keyword evidence="3" id="KW-1185">Reference proteome</keyword>
<dbReference type="EMBL" id="OZ021745">
    <property type="protein sequence ID" value="CAK9314007.1"/>
    <property type="molecule type" value="Genomic_DNA"/>
</dbReference>
<dbReference type="Proteomes" id="UP001642487">
    <property type="component" value="Chromosome 11"/>
</dbReference>
<name>A0ABP0Y200_9ROSI</name>
<feature type="compositionally biased region" description="Basic residues" evidence="1">
    <location>
        <begin position="20"/>
        <end position="31"/>
    </location>
</feature>
<evidence type="ECO:0000256" key="1">
    <source>
        <dbReference type="SAM" id="MobiDB-lite"/>
    </source>
</evidence>
<accession>A0ABP0Y200</accession>
<proteinExistence type="predicted"/>
<evidence type="ECO:0000313" key="3">
    <source>
        <dbReference type="Proteomes" id="UP001642487"/>
    </source>
</evidence>
<evidence type="ECO:0000313" key="2">
    <source>
        <dbReference type="EMBL" id="CAK9314007.1"/>
    </source>
</evidence>
<protein>
    <submittedName>
        <fullName evidence="2">Uncharacterized protein</fullName>
    </submittedName>
</protein>
<feature type="compositionally biased region" description="Polar residues" evidence="1">
    <location>
        <begin position="1"/>
        <end position="12"/>
    </location>
</feature>
<feature type="region of interest" description="Disordered" evidence="1">
    <location>
        <begin position="1"/>
        <end position="31"/>
    </location>
</feature>
<organism evidence="2 3">
    <name type="scientific">Citrullus colocynthis</name>
    <name type="common">colocynth</name>
    <dbReference type="NCBI Taxonomy" id="252529"/>
    <lineage>
        <taxon>Eukaryota</taxon>
        <taxon>Viridiplantae</taxon>
        <taxon>Streptophyta</taxon>
        <taxon>Embryophyta</taxon>
        <taxon>Tracheophyta</taxon>
        <taxon>Spermatophyta</taxon>
        <taxon>Magnoliopsida</taxon>
        <taxon>eudicotyledons</taxon>
        <taxon>Gunneridae</taxon>
        <taxon>Pentapetalae</taxon>
        <taxon>rosids</taxon>
        <taxon>fabids</taxon>
        <taxon>Cucurbitales</taxon>
        <taxon>Cucurbitaceae</taxon>
        <taxon>Benincaseae</taxon>
        <taxon>Citrullus</taxon>
    </lineage>
</organism>